<name>A0AAI9VE75_9PEZI</name>
<organism evidence="1 2">
    <name type="scientific">Colletotrichum cuscutae</name>
    <dbReference type="NCBI Taxonomy" id="1209917"/>
    <lineage>
        <taxon>Eukaryota</taxon>
        <taxon>Fungi</taxon>
        <taxon>Dikarya</taxon>
        <taxon>Ascomycota</taxon>
        <taxon>Pezizomycotina</taxon>
        <taxon>Sordariomycetes</taxon>
        <taxon>Hypocreomycetidae</taxon>
        <taxon>Glomerellales</taxon>
        <taxon>Glomerellaceae</taxon>
        <taxon>Colletotrichum</taxon>
        <taxon>Colletotrichum acutatum species complex</taxon>
    </lineage>
</organism>
<dbReference type="Proteomes" id="UP001239213">
    <property type="component" value="Unassembled WGS sequence"/>
</dbReference>
<evidence type="ECO:0000313" key="1">
    <source>
        <dbReference type="EMBL" id="KAK1483699.1"/>
    </source>
</evidence>
<sequence>MRISRDQLIAMKTKLLTKIGLRRPMVGRPLPLSLSFSEKADKHYLPTIQRRKGKGRVKWRLGGEKGPGINQVFLFQAKSVINCVSLA</sequence>
<reference evidence="1" key="1">
    <citation type="submission" date="2016-11" db="EMBL/GenBank/DDBJ databases">
        <title>The genome sequence of Colletotrichum cuscutae.</title>
        <authorList>
            <person name="Baroncelli R."/>
        </authorList>
    </citation>
    <scope>NUCLEOTIDE SEQUENCE</scope>
    <source>
        <strain evidence="1">IMI 304802</strain>
    </source>
</reference>
<comment type="caution">
    <text evidence="1">The sequence shown here is derived from an EMBL/GenBank/DDBJ whole genome shotgun (WGS) entry which is preliminary data.</text>
</comment>
<keyword evidence="2" id="KW-1185">Reference proteome</keyword>
<accession>A0AAI9VE75</accession>
<dbReference type="AlphaFoldDB" id="A0AAI9VE75"/>
<proteinExistence type="predicted"/>
<protein>
    <submittedName>
        <fullName evidence="1">Uncharacterized protein</fullName>
    </submittedName>
</protein>
<dbReference type="EMBL" id="MPDP01000083">
    <property type="protein sequence ID" value="KAK1483699.1"/>
    <property type="molecule type" value="Genomic_DNA"/>
</dbReference>
<evidence type="ECO:0000313" key="2">
    <source>
        <dbReference type="Proteomes" id="UP001239213"/>
    </source>
</evidence>
<gene>
    <name evidence="1" type="ORF">CCUS01_15634</name>
</gene>